<dbReference type="AlphaFoldDB" id="A0AAE0DLW8"/>
<feature type="compositionally biased region" description="Polar residues" evidence="2">
    <location>
        <begin position="437"/>
        <end position="446"/>
    </location>
</feature>
<feature type="compositionally biased region" description="Polar residues" evidence="2">
    <location>
        <begin position="353"/>
        <end position="362"/>
    </location>
</feature>
<organism evidence="3 4">
    <name type="scientific">Lepraria neglecta</name>
    <dbReference type="NCBI Taxonomy" id="209136"/>
    <lineage>
        <taxon>Eukaryota</taxon>
        <taxon>Fungi</taxon>
        <taxon>Dikarya</taxon>
        <taxon>Ascomycota</taxon>
        <taxon>Pezizomycotina</taxon>
        <taxon>Lecanoromycetes</taxon>
        <taxon>OSLEUM clade</taxon>
        <taxon>Lecanoromycetidae</taxon>
        <taxon>Lecanorales</taxon>
        <taxon>Lecanorineae</taxon>
        <taxon>Stereocaulaceae</taxon>
        <taxon>Lepraria</taxon>
    </lineage>
</organism>
<feature type="compositionally biased region" description="Acidic residues" evidence="2">
    <location>
        <begin position="509"/>
        <end position="519"/>
    </location>
</feature>
<feature type="region of interest" description="Disordered" evidence="2">
    <location>
        <begin position="318"/>
        <end position="561"/>
    </location>
</feature>
<feature type="coiled-coil region" evidence="1">
    <location>
        <begin position="263"/>
        <end position="301"/>
    </location>
</feature>
<accession>A0AAE0DLW8</accession>
<feature type="region of interest" description="Disordered" evidence="2">
    <location>
        <begin position="672"/>
        <end position="692"/>
    </location>
</feature>
<feature type="compositionally biased region" description="Basic and acidic residues" evidence="2">
    <location>
        <begin position="520"/>
        <end position="555"/>
    </location>
</feature>
<feature type="region of interest" description="Disordered" evidence="2">
    <location>
        <begin position="49"/>
        <end position="68"/>
    </location>
</feature>
<evidence type="ECO:0000256" key="2">
    <source>
        <dbReference type="SAM" id="MobiDB-lite"/>
    </source>
</evidence>
<dbReference type="Proteomes" id="UP001276659">
    <property type="component" value="Unassembled WGS sequence"/>
</dbReference>
<proteinExistence type="predicted"/>
<gene>
    <name evidence="3" type="ORF">OEA41_001892</name>
</gene>
<sequence length="1096" mass="121245">MASITPLESFTHLTENLPSWLSKLDDLTAQVAEQNARFIRASQFSEPIIKRKQNSTESLRPNDNDNVVPDPPSDLALFDVPADVYSPPNPSYKCISGVSRPKIAGTTNAHLIQELKRKRKPGSDVRSATSGRPRYRTKSMVVVYYDGAIQDAFESIVRSIAGARNNLRKGKVTAMFKARMASMGVEENPFAAAGEFAMLNPKMMRNGFSRTRLSPDIDGNSDVKLAGFDDADKDLEAVQNLCEVGAHQFLREGDCRLEIEGMRKKFESVLEVARKEVEKLKLEEENETKGQENENEKKEDLVAEQLKENSPTVHIVEKKLEPSLEMPPPLKQINFTGTGTIEVDDGSDAESGVSFTPINESASNEDNDTSSDEGTPSPIPARLASASASNQHRTSKQSKPQATEPFKQPHPKMKKPSKKEVVPIKPEASWAIDAANIITQPSQSYKHSIKNDGSESSSSKRRRLFRRQGQAQPIYSGKWHPMDDVMNPKRSLKVKSKAYSPQKPHADEHEDGDSDELEELQGHESDPDADGENKAKDSDDEVVHSVHRSPSPDRRRSSRTLLRGDVPNYDMRYGFPLYSSQFAAYANSFNRFHPAYDKACRPAAAKAATLRQAKTQKPRSASMDTTSTLVKDESATPSHDVTAMERLSTTLSAPAPKLSYSKILCVSIPELPQPSTRSPTPSSPPAWSNLQNPYANAGPLEYEKLEPLDRLVYSLQKGAPGQGNTLPITWQEVKRVLFDYGEINLDELNSEEGTEWLKARYESVRLGVEAFCGGKREYSDKNDWTLNHTEGFDVFDKQCGSKYWKHRSHSVGSPTTMRATYRETDEGDGYGGGDQFEVYKDPADSGADVPAVEAEAAGADEHDMEGNNMVDLEDAGSVIEDTEHTLIESMRGKDAVSSETIMNDEELGKLLSPIAQFLAEPPPSYPNSPSAQLVPNVLKDNQPHNFNERASCETVKSPKSTQSTLEPRLLDAFQPIINQYVADIKHIVSDVPAPITTTKKRKLRTKVEVTVNIHEDLPGGTPMIRRITANNPPSPGTDVPKENLRDDGTVEHSSQNDFRTPTIRRQRAATTSPIPLRYVAYSSLFGGPTNPQSPST</sequence>
<feature type="compositionally biased region" description="Polar residues" evidence="2">
    <location>
        <begin position="618"/>
        <end position="639"/>
    </location>
</feature>
<feature type="region of interest" description="Disordered" evidence="2">
    <location>
        <begin position="610"/>
        <end position="643"/>
    </location>
</feature>
<keyword evidence="4" id="KW-1185">Reference proteome</keyword>
<evidence type="ECO:0000313" key="4">
    <source>
        <dbReference type="Proteomes" id="UP001276659"/>
    </source>
</evidence>
<feature type="compositionally biased region" description="Basic and acidic residues" evidence="2">
    <location>
        <begin position="1039"/>
        <end position="1050"/>
    </location>
</feature>
<evidence type="ECO:0000313" key="3">
    <source>
        <dbReference type="EMBL" id="KAK3174646.1"/>
    </source>
</evidence>
<feature type="compositionally biased region" description="Polar residues" evidence="2">
    <location>
        <begin position="386"/>
        <end position="401"/>
    </location>
</feature>
<comment type="caution">
    <text evidence="3">The sequence shown here is derived from an EMBL/GenBank/DDBJ whole genome shotgun (WGS) entry which is preliminary data.</text>
</comment>
<name>A0AAE0DLW8_9LECA</name>
<evidence type="ECO:0000256" key="1">
    <source>
        <dbReference type="SAM" id="Coils"/>
    </source>
</evidence>
<reference evidence="3" key="1">
    <citation type="submission" date="2022-11" db="EMBL/GenBank/DDBJ databases">
        <title>Chromosomal genome sequence assembly and mating type (MAT) locus characterization of the leprose asexual lichenized fungus Lepraria neglecta (Nyl.) Erichsen.</title>
        <authorList>
            <person name="Allen J.L."/>
            <person name="Pfeffer B."/>
        </authorList>
    </citation>
    <scope>NUCLEOTIDE SEQUENCE</scope>
    <source>
        <strain evidence="3">Allen 5258</strain>
    </source>
</reference>
<feature type="region of interest" description="Disordered" evidence="2">
    <location>
        <begin position="1020"/>
        <end position="1071"/>
    </location>
</feature>
<dbReference type="EMBL" id="JASNWA010000006">
    <property type="protein sequence ID" value="KAK3174646.1"/>
    <property type="molecule type" value="Genomic_DNA"/>
</dbReference>
<protein>
    <submittedName>
        <fullName evidence="3">Uncharacterized protein</fullName>
    </submittedName>
</protein>
<keyword evidence="1" id="KW-0175">Coiled coil</keyword>